<accession>M2QH82</accession>
<feature type="compositionally biased region" description="Polar residues" evidence="1">
    <location>
        <begin position="178"/>
        <end position="191"/>
    </location>
</feature>
<feature type="compositionally biased region" description="Basic and acidic residues" evidence="1">
    <location>
        <begin position="150"/>
        <end position="159"/>
    </location>
</feature>
<feature type="region of interest" description="Disordered" evidence="1">
    <location>
        <begin position="628"/>
        <end position="660"/>
    </location>
</feature>
<dbReference type="HOGENOM" id="CLU_272605_0_0_1"/>
<keyword evidence="3" id="KW-1185">Reference proteome</keyword>
<proteinExistence type="predicted"/>
<dbReference type="OrthoDB" id="2803872at2759"/>
<reference evidence="2 3" key="1">
    <citation type="journal article" date="2012" name="Proc. Natl. Acad. Sci. U.S.A.">
        <title>Comparative genomics of Ceriporiopsis subvermispora and Phanerochaete chrysosporium provide insight into selective ligninolysis.</title>
        <authorList>
            <person name="Fernandez-Fueyo E."/>
            <person name="Ruiz-Duenas F.J."/>
            <person name="Ferreira P."/>
            <person name="Floudas D."/>
            <person name="Hibbett D.S."/>
            <person name="Canessa P."/>
            <person name="Larrondo L.F."/>
            <person name="James T.Y."/>
            <person name="Seelenfreund D."/>
            <person name="Lobos S."/>
            <person name="Polanco R."/>
            <person name="Tello M."/>
            <person name="Honda Y."/>
            <person name="Watanabe T."/>
            <person name="Watanabe T."/>
            <person name="Ryu J.S."/>
            <person name="Kubicek C.P."/>
            <person name="Schmoll M."/>
            <person name="Gaskell J."/>
            <person name="Hammel K.E."/>
            <person name="St John F.J."/>
            <person name="Vanden Wymelenberg A."/>
            <person name="Sabat G."/>
            <person name="Splinter BonDurant S."/>
            <person name="Syed K."/>
            <person name="Yadav J.S."/>
            <person name="Doddapaneni H."/>
            <person name="Subramanian V."/>
            <person name="Lavin J.L."/>
            <person name="Oguiza J.A."/>
            <person name="Perez G."/>
            <person name="Pisabarro A.G."/>
            <person name="Ramirez L."/>
            <person name="Santoyo F."/>
            <person name="Master E."/>
            <person name="Coutinho P.M."/>
            <person name="Henrissat B."/>
            <person name="Lombard V."/>
            <person name="Magnuson J.K."/>
            <person name="Kuees U."/>
            <person name="Hori C."/>
            <person name="Igarashi K."/>
            <person name="Samejima M."/>
            <person name="Held B.W."/>
            <person name="Barry K.W."/>
            <person name="LaButti K.M."/>
            <person name="Lapidus A."/>
            <person name="Lindquist E.A."/>
            <person name="Lucas S.M."/>
            <person name="Riley R."/>
            <person name="Salamov A.A."/>
            <person name="Hoffmeister D."/>
            <person name="Schwenk D."/>
            <person name="Hadar Y."/>
            <person name="Yarden O."/>
            <person name="de Vries R.P."/>
            <person name="Wiebenga A."/>
            <person name="Stenlid J."/>
            <person name="Eastwood D."/>
            <person name="Grigoriev I.V."/>
            <person name="Berka R.M."/>
            <person name="Blanchette R.A."/>
            <person name="Kersten P."/>
            <person name="Martinez A.T."/>
            <person name="Vicuna R."/>
            <person name="Cullen D."/>
        </authorList>
    </citation>
    <scope>NUCLEOTIDE SEQUENCE [LARGE SCALE GENOMIC DNA]</scope>
    <source>
        <strain evidence="2 3">B</strain>
    </source>
</reference>
<sequence length="1184" mass="129767">MRGGPPPGSYSGTRDCEDAVVRPKVDVVVRPEVDAAVEVDAVVEAEDVELTTDLFEESRRPVSTRPSALDNARGRSEVPCVAGVATAVEDEREVEEVWRRWDWCPALWRLDDSEVGMVVVTLVVVVVTEDSEDTKEEFSGPCSPNSSLQREAEIPDTRSADSNGDGSGGSVGDEPSGTSWYQALSTSQNPCRSRGEACSLRVDTPLPASVFSDVARFLSLAPSTWKQHQKIQQYLNWYLLTITGDLVDNGPERSKVQSFSEPVEQCARWQALIRRRNGSLDSVSENVLGIRHDFQQDQIYVKIVSEPSYPDVSRSTPFYNSSQKHYTHSGLMAPPKWATEVQLLWLRSHVPMFREHQANGTVRAFWPFIRHEWFSSFPEWSVVFGPESDRTPDNLTQGERVVYAGAIELRKRQIYNWYNNYQGDLGRRAMQVRPLSAWLLKMCLRPRGQRAPQLVEYYSQHYYDSRVKPFVQDELKACLARGERPNRIAVIKRVTRERFEKETDEFRDYIRAMRDAGREAQANTTDAAGMPRPTPTPEGYQECIDDVPAITTQLLEELVYQTGWTYMLVAGGLQPSDGGALRSISIHAGSTGESGVNYGDSNPDFHKVTVKPFMARLKTVYPKSVRESRALGHTTADADTTSDADSEPDAEQSVLPDSVPVVPLVSSNRELGLPEQASSADTPSVSNTSVTSANQYPRAFEGLLRMPPELDIADSSSSPAHPSMVYPPSEHLPPAAFISGSVGMEATATTLTAPAPVPCLSSSAQSHASVNPTQLPSGTHLAQFDVSNATDFSFNLTPSDIENIFDFVHVDADTLSSLDGLSEFGDPGYDALSDFEELLQDFNIEENFSIQEGLLTKVLELGYSLPVGTRTRSLGSDIKRSPDEGEHCSKTEGHIWRVWGPDWLPAGRFGAEENGRTFRGTVKHLGRNSMCGLAVGKVVGGGQVTGMVVGGGKVTGMVAGGGRSLAGRGIRLLPGRLRGSRYRRVVKSPYWSVQLVRFTLIVQSRLAGAVGCNSGGDEVGSRRFGDGVEGACLLTEVRTWTQGGAQLGAHFSVEFSFSVRGCIRGGVTKVLELLDEYRLPDQTMLAPSVPNTEGYIDVALTSVEPVLARAQPSDNVGVPLPDAADTTWLTQGRPKRNTRAPPRRDEDISLAPRARGSLKRVLDVADQGKHSAGKGPEVAKRSRM</sequence>
<organism evidence="2 3">
    <name type="scientific">Ceriporiopsis subvermispora (strain B)</name>
    <name type="common">White-rot fungus</name>
    <name type="synonym">Gelatoporia subvermispora</name>
    <dbReference type="NCBI Taxonomy" id="914234"/>
    <lineage>
        <taxon>Eukaryota</taxon>
        <taxon>Fungi</taxon>
        <taxon>Dikarya</taxon>
        <taxon>Basidiomycota</taxon>
        <taxon>Agaricomycotina</taxon>
        <taxon>Agaricomycetes</taxon>
        <taxon>Polyporales</taxon>
        <taxon>Gelatoporiaceae</taxon>
        <taxon>Gelatoporia</taxon>
    </lineage>
</organism>
<feature type="region of interest" description="Disordered" evidence="1">
    <location>
        <begin position="1112"/>
        <end position="1184"/>
    </location>
</feature>
<feature type="region of interest" description="Disordered" evidence="1">
    <location>
        <begin position="133"/>
        <end position="191"/>
    </location>
</feature>
<feature type="compositionally biased region" description="Acidic residues" evidence="1">
    <location>
        <begin position="640"/>
        <end position="650"/>
    </location>
</feature>
<name>M2QH82_CERS8</name>
<gene>
    <name evidence="2" type="ORF">CERSUDRAFT_74373</name>
</gene>
<dbReference type="Proteomes" id="UP000016930">
    <property type="component" value="Unassembled WGS sequence"/>
</dbReference>
<protein>
    <submittedName>
        <fullName evidence="2">Uncharacterized protein</fullName>
    </submittedName>
</protein>
<feature type="compositionally biased region" description="Basic and acidic residues" evidence="1">
    <location>
        <begin position="1160"/>
        <end position="1169"/>
    </location>
</feature>
<evidence type="ECO:0000313" key="2">
    <source>
        <dbReference type="EMBL" id="EMD36393.1"/>
    </source>
</evidence>
<dbReference type="AlphaFoldDB" id="M2QH82"/>
<evidence type="ECO:0000256" key="1">
    <source>
        <dbReference type="SAM" id="MobiDB-lite"/>
    </source>
</evidence>
<dbReference type="EMBL" id="KB445798">
    <property type="protein sequence ID" value="EMD36393.1"/>
    <property type="molecule type" value="Genomic_DNA"/>
</dbReference>
<dbReference type="STRING" id="914234.M2QH82"/>
<evidence type="ECO:0000313" key="3">
    <source>
        <dbReference type="Proteomes" id="UP000016930"/>
    </source>
</evidence>